<dbReference type="AlphaFoldDB" id="A0A1Y2A9U4"/>
<dbReference type="EMBL" id="MCFA01000003">
    <property type="protein sequence ID" value="ORY19323.1"/>
    <property type="molecule type" value="Genomic_DNA"/>
</dbReference>
<feature type="compositionally biased region" description="Basic residues" evidence="1">
    <location>
        <begin position="1"/>
        <end position="11"/>
    </location>
</feature>
<feature type="region of interest" description="Disordered" evidence="1">
    <location>
        <begin position="1"/>
        <end position="37"/>
    </location>
</feature>
<reference evidence="2 3" key="1">
    <citation type="submission" date="2016-07" db="EMBL/GenBank/DDBJ databases">
        <title>Pervasive Adenine N6-methylation of Active Genes in Fungi.</title>
        <authorList>
            <consortium name="DOE Joint Genome Institute"/>
            <person name="Mondo S.J."/>
            <person name="Dannebaum R.O."/>
            <person name="Kuo R.C."/>
            <person name="Labutti K."/>
            <person name="Haridas S."/>
            <person name="Kuo A."/>
            <person name="Salamov A."/>
            <person name="Ahrendt S.R."/>
            <person name="Lipzen A."/>
            <person name="Sullivan W."/>
            <person name="Andreopoulos W.B."/>
            <person name="Clum A."/>
            <person name="Lindquist E."/>
            <person name="Daum C."/>
            <person name="Ramamoorthy G.K."/>
            <person name="Gryganskyi A."/>
            <person name="Culley D."/>
            <person name="Magnuson J.K."/>
            <person name="James T.Y."/>
            <person name="O'Malley M.A."/>
            <person name="Stajich J.E."/>
            <person name="Spatafora J.W."/>
            <person name="Visel A."/>
            <person name="Grigoriev I.V."/>
        </authorList>
    </citation>
    <scope>NUCLEOTIDE SEQUENCE [LARGE SCALE GENOMIC DNA]</scope>
    <source>
        <strain evidence="2 3">CBS 115471</strain>
    </source>
</reference>
<feature type="region of interest" description="Disordered" evidence="1">
    <location>
        <begin position="156"/>
        <end position="190"/>
    </location>
</feature>
<evidence type="ECO:0000313" key="2">
    <source>
        <dbReference type="EMBL" id="ORY19323.1"/>
    </source>
</evidence>
<comment type="caution">
    <text evidence="2">The sequence shown here is derived from an EMBL/GenBank/DDBJ whole genome shotgun (WGS) entry which is preliminary data.</text>
</comment>
<dbReference type="OrthoDB" id="3800409at2759"/>
<protein>
    <submittedName>
        <fullName evidence="2">Uncharacterized protein</fullName>
    </submittedName>
</protein>
<organism evidence="2 3">
    <name type="scientific">Clohesyomyces aquaticus</name>
    <dbReference type="NCBI Taxonomy" id="1231657"/>
    <lineage>
        <taxon>Eukaryota</taxon>
        <taxon>Fungi</taxon>
        <taxon>Dikarya</taxon>
        <taxon>Ascomycota</taxon>
        <taxon>Pezizomycotina</taxon>
        <taxon>Dothideomycetes</taxon>
        <taxon>Pleosporomycetidae</taxon>
        <taxon>Pleosporales</taxon>
        <taxon>Lindgomycetaceae</taxon>
        <taxon>Clohesyomyces</taxon>
    </lineage>
</organism>
<name>A0A1Y2A9U4_9PLEO</name>
<evidence type="ECO:0000313" key="3">
    <source>
        <dbReference type="Proteomes" id="UP000193144"/>
    </source>
</evidence>
<dbReference type="Proteomes" id="UP000193144">
    <property type="component" value="Unassembled WGS sequence"/>
</dbReference>
<keyword evidence="3" id="KW-1185">Reference proteome</keyword>
<sequence length="190" mass="21273">MPRQNRYHPYTRRNEIGPKHPVFSPRFSPPASRLPNTLPPINEQRNATLLKPKPCQYNSTSYHAVNPNYIRGITGDGKKLVARSIMQSPDGIFHIQMQVVDFPGIQAPGNPPARQHLPPFTFPGYESGNTVREQVTTRDMNGFKVEEVRLVQTCARERSHDSRSEGSYGEGEALLDGEPGNVVFDGRHGV</sequence>
<proteinExistence type="predicted"/>
<accession>A0A1Y2A9U4</accession>
<gene>
    <name evidence="2" type="ORF">BCR34DRAFT_582484</name>
</gene>
<evidence type="ECO:0000256" key="1">
    <source>
        <dbReference type="SAM" id="MobiDB-lite"/>
    </source>
</evidence>